<sequence length="174" mass="19678">MYEHLPTSQIADSRLRERRAGLWHRELGLSRMENFTVPGYGSSTHVEVRASSTLQHSTERVDGELRSGQAHNHCTAGAVVMFPTQGPLMSPSLLCSRDHAAPGCNSPFQPDSAFKDPRIWALSRLFSCLKGYDKLSYTTEQNTRWESRRLLYDPDNNTTKNCTQPGVWFYSSPQ</sequence>
<dbReference type="EMBL" id="JAFBMS010000077">
    <property type="protein sequence ID" value="KAG9337994.1"/>
    <property type="molecule type" value="Genomic_DNA"/>
</dbReference>
<evidence type="ECO:0000313" key="2">
    <source>
        <dbReference type="Proteomes" id="UP000824540"/>
    </source>
</evidence>
<accession>A0A8T2NDE1</accession>
<dbReference type="AlphaFoldDB" id="A0A8T2NDE1"/>
<keyword evidence="2" id="KW-1185">Reference proteome</keyword>
<comment type="caution">
    <text evidence="1">The sequence shown here is derived from an EMBL/GenBank/DDBJ whole genome shotgun (WGS) entry which is preliminary data.</text>
</comment>
<reference evidence="1" key="1">
    <citation type="thesis" date="2021" institute="BYU ScholarsArchive" country="Provo, UT, USA">
        <title>Applications of and Algorithms for Genome Assembly and Genomic Analyses with an Emphasis on Marine Teleosts.</title>
        <authorList>
            <person name="Pickett B.D."/>
        </authorList>
    </citation>
    <scope>NUCLEOTIDE SEQUENCE</scope>
    <source>
        <strain evidence="1">HI-2016</strain>
    </source>
</reference>
<organism evidence="1 2">
    <name type="scientific">Albula glossodonta</name>
    <name type="common">roundjaw bonefish</name>
    <dbReference type="NCBI Taxonomy" id="121402"/>
    <lineage>
        <taxon>Eukaryota</taxon>
        <taxon>Metazoa</taxon>
        <taxon>Chordata</taxon>
        <taxon>Craniata</taxon>
        <taxon>Vertebrata</taxon>
        <taxon>Euteleostomi</taxon>
        <taxon>Actinopterygii</taxon>
        <taxon>Neopterygii</taxon>
        <taxon>Teleostei</taxon>
        <taxon>Albuliformes</taxon>
        <taxon>Albulidae</taxon>
        <taxon>Albula</taxon>
    </lineage>
</organism>
<dbReference type="Proteomes" id="UP000824540">
    <property type="component" value="Unassembled WGS sequence"/>
</dbReference>
<feature type="non-terminal residue" evidence="1">
    <location>
        <position position="1"/>
    </location>
</feature>
<proteinExistence type="predicted"/>
<evidence type="ECO:0000313" key="1">
    <source>
        <dbReference type="EMBL" id="KAG9337994.1"/>
    </source>
</evidence>
<gene>
    <name evidence="1" type="ORF">JZ751_027331</name>
</gene>
<protein>
    <submittedName>
        <fullName evidence="1">Uncharacterized protein</fullName>
    </submittedName>
</protein>
<name>A0A8T2NDE1_9TELE</name>